<sequence>MCSRLWRCIIEQGNTNFRSGNPKDQPEKEFYNIYTQQEKDNQKFEQIALIAKFEQLFNTKIKISQNGYLTPKR</sequence>
<gene>
    <name evidence="1" type="ORF">BpHYR1_017608</name>
</gene>
<dbReference type="EMBL" id="REGN01007419">
    <property type="protein sequence ID" value="RNA06367.1"/>
    <property type="molecule type" value="Genomic_DNA"/>
</dbReference>
<name>A0A3M7Q4L2_BRAPC</name>
<evidence type="ECO:0000313" key="2">
    <source>
        <dbReference type="Proteomes" id="UP000276133"/>
    </source>
</evidence>
<proteinExistence type="predicted"/>
<dbReference type="Proteomes" id="UP000276133">
    <property type="component" value="Unassembled WGS sequence"/>
</dbReference>
<dbReference type="AlphaFoldDB" id="A0A3M7Q4L2"/>
<reference evidence="1 2" key="1">
    <citation type="journal article" date="2018" name="Sci. Rep.">
        <title>Genomic signatures of local adaptation to the degree of environmental predictability in rotifers.</title>
        <authorList>
            <person name="Franch-Gras L."/>
            <person name="Hahn C."/>
            <person name="Garcia-Roger E.M."/>
            <person name="Carmona M.J."/>
            <person name="Serra M."/>
            <person name="Gomez A."/>
        </authorList>
    </citation>
    <scope>NUCLEOTIDE SEQUENCE [LARGE SCALE GENOMIC DNA]</scope>
    <source>
        <strain evidence="1">HYR1</strain>
    </source>
</reference>
<accession>A0A3M7Q4L2</accession>
<keyword evidence="2" id="KW-1185">Reference proteome</keyword>
<comment type="caution">
    <text evidence="1">The sequence shown here is derived from an EMBL/GenBank/DDBJ whole genome shotgun (WGS) entry which is preliminary data.</text>
</comment>
<evidence type="ECO:0000313" key="1">
    <source>
        <dbReference type="EMBL" id="RNA06367.1"/>
    </source>
</evidence>
<organism evidence="1 2">
    <name type="scientific">Brachionus plicatilis</name>
    <name type="common">Marine rotifer</name>
    <name type="synonym">Brachionus muelleri</name>
    <dbReference type="NCBI Taxonomy" id="10195"/>
    <lineage>
        <taxon>Eukaryota</taxon>
        <taxon>Metazoa</taxon>
        <taxon>Spiralia</taxon>
        <taxon>Gnathifera</taxon>
        <taxon>Rotifera</taxon>
        <taxon>Eurotatoria</taxon>
        <taxon>Monogononta</taxon>
        <taxon>Pseudotrocha</taxon>
        <taxon>Ploima</taxon>
        <taxon>Brachionidae</taxon>
        <taxon>Brachionus</taxon>
    </lineage>
</organism>
<protein>
    <submittedName>
        <fullName evidence="1">Uncharacterized protein</fullName>
    </submittedName>
</protein>